<feature type="region of interest" description="Disordered" evidence="1">
    <location>
        <begin position="37"/>
        <end position="136"/>
    </location>
</feature>
<evidence type="ECO:0000256" key="2">
    <source>
        <dbReference type="SAM" id="SignalP"/>
    </source>
</evidence>
<organism evidence="3 4">
    <name type="scientific">Algicella marina</name>
    <dbReference type="NCBI Taxonomy" id="2683284"/>
    <lineage>
        <taxon>Bacteria</taxon>
        <taxon>Pseudomonadati</taxon>
        <taxon>Pseudomonadota</taxon>
        <taxon>Alphaproteobacteria</taxon>
        <taxon>Rhodobacterales</taxon>
        <taxon>Paracoccaceae</taxon>
        <taxon>Algicella</taxon>
    </lineage>
</organism>
<evidence type="ECO:0000256" key="1">
    <source>
        <dbReference type="SAM" id="MobiDB-lite"/>
    </source>
</evidence>
<keyword evidence="4" id="KW-1185">Reference proteome</keyword>
<feature type="compositionally biased region" description="Low complexity" evidence="1">
    <location>
        <begin position="77"/>
        <end position="103"/>
    </location>
</feature>
<keyword evidence="2" id="KW-0732">Signal</keyword>
<evidence type="ECO:0000313" key="4">
    <source>
        <dbReference type="Proteomes" id="UP000464495"/>
    </source>
</evidence>
<dbReference type="KEGG" id="amaq:GO499_08310"/>
<accession>A0A6P1T0N3</accession>
<dbReference type="Proteomes" id="UP000464495">
    <property type="component" value="Chromosome"/>
</dbReference>
<proteinExistence type="predicted"/>
<feature type="compositionally biased region" description="Acidic residues" evidence="1">
    <location>
        <begin position="104"/>
        <end position="119"/>
    </location>
</feature>
<feature type="chain" id="PRO_5027062052" evidence="2">
    <location>
        <begin position="39"/>
        <end position="277"/>
    </location>
</feature>
<gene>
    <name evidence="3" type="ORF">GO499_08310</name>
</gene>
<reference evidence="3 4" key="1">
    <citation type="submission" date="2019-12" db="EMBL/GenBank/DDBJ databases">
        <title>Complete genome sequence of Algicella marina strain 9Alg 56(T) isolated from the red alga Tichocarpus crinitus.</title>
        <authorList>
            <person name="Kim S.-G."/>
            <person name="Nedashkovskaya O.I."/>
        </authorList>
    </citation>
    <scope>NUCLEOTIDE SEQUENCE [LARGE SCALE GENOMIC DNA]</scope>
    <source>
        <strain evidence="3 4">9Alg 56</strain>
    </source>
</reference>
<dbReference type="Gene3D" id="2.60.40.1880">
    <property type="entry name" value="Invasion associated locus B (IalB) protein"/>
    <property type="match status" value="1"/>
</dbReference>
<dbReference type="EMBL" id="CP046620">
    <property type="protein sequence ID" value="QHQ35203.1"/>
    <property type="molecule type" value="Genomic_DNA"/>
</dbReference>
<feature type="compositionally biased region" description="Polar residues" evidence="1">
    <location>
        <begin position="39"/>
        <end position="49"/>
    </location>
</feature>
<dbReference type="AlphaFoldDB" id="A0A6P1T0N3"/>
<protein>
    <submittedName>
        <fullName evidence="3">Invasion associated locus B family protein</fullName>
    </submittedName>
</protein>
<name>A0A6P1T0N3_9RHOB</name>
<dbReference type="InterPro" id="IPR010642">
    <property type="entry name" value="Invasion_prot_B"/>
</dbReference>
<feature type="signal peptide" evidence="2">
    <location>
        <begin position="1"/>
        <end position="38"/>
    </location>
</feature>
<sequence>MTPRPKPSNERGIKLHPFRILPFATALLLASTSLPALSQDTGTDANSTDADVEVPAPVETESVAEEAIESEGPSTLTTEEPAEPAAETPEPATTTAEPATVEPASEEPAAEETAAEEPATDVAADPAPEAPAEPEIETEVFGDWEKRCAVATNQCFIYQIARDEAGNAVAEVTIVSLPDGDQAEAGATIVTPLGTLLPSGLVMQVDSGQARKYEYSWCTRSGCFARFGLEAGYIANLKAGNKAIMQLSSVAAPERPIRLNLSLSGFTAAYEALPSPE</sequence>
<dbReference type="InterPro" id="IPR038696">
    <property type="entry name" value="IalB_sf"/>
</dbReference>
<evidence type="ECO:0000313" key="3">
    <source>
        <dbReference type="EMBL" id="QHQ35203.1"/>
    </source>
</evidence>
<dbReference type="Pfam" id="PF06776">
    <property type="entry name" value="IalB"/>
    <property type="match status" value="1"/>
</dbReference>